<dbReference type="Proteomes" id="UP000199603">
    <property type="component" value="Unassembled WGS sequence"/>
</dbReference>
<dbReference type="OrthoDB" id="280897at2"/>
<evidence type="ECO:0008006" key="5">
    <source>
        <dbReference type="Google" id="ProtNLM"/>
    </source>
</evidence>
<feature type="region of interest" description="Disordered" evidence="1">
    <location>
        <begin position="455"/>
        <end position="475"/>
    </location>
</feature>
<gene>
    <name evidence="3" type="ORF">SAMN04488509_102225</name>
</gene>
<dbReference type="STRING" id="265719.SAMN04488509_102225"/>
<dbReference type="AlphaFoldDB" id="A0A1G6U9C3"/>
<dbReference type="RefSeq" id="WP_091239995.1">
    <property type="nucleotide sequence ID" value="NZ_FNAG01000002.1"/>
</dbReference>
<feature type="compositionally biased region" description="Polar residues" evidence="1">
    <location>
        <begin position="455"/>
        <end position="469"/>
    </location>
</feature>
<reference evidence="3 4" key="1">
    <citation type="submission" date="2016-10" db="EMBL/GenBank/DDBJ databases">
        <authorList>
            <person name="de Groot N.N."/>
        </authorList>
    </citation>
    <scope>NUCLEOTIDE SEQUENCE [LARGE SCALE GENOMIC DNA]</scope>
    <source>
        <strain evidence="3 4">DSM 16957</strain>
    </source>
</reference>
<protein>
    <recommendedName>
        <fullName evidence="5">Cytochrome c family protein</fullName>
    </recommendedName>
</protein>
<sequence>MPKPQSPLLTALLAAGGLAASVSTSAGPTLPPDGLQYVQSSCSISAREFGNWFEDGSVTAGGDVKFADSLAFPADPSACDFYKWAHQMFLWINSPEAGGTVLDSPVFFDLIFDAQGNGTYVRNGAGAPGNRFSLRGSKPQQFQPGGQAGGNDTLLSLNGSLVYFATHANDVYAWFNTAVTNGAIAKDAAFPTTQAELTPILAYASQNGSNLPDGNALTVELKSAWVDASTVADTSQYLTTVAAVPRYLPTSSTTWTLDPKQPTEVKTLALVGMHVVGPVKGHPEMVWATFEHKDNAPNNDFYFNSLFGQQLEVPYNSQGSWNFMQSGGSRDGALVAQMTVQSNGDLQATPGNSIRANDVYRVNPWGSAPTPASADNNSQLISLNFDIQLMLGLVKDVRANYFQVGAVWSKDGSIPKSGSDPTLAGSVLLANTTMETYHQVSPPGCFGCHGASSGKSTDTSHLFSTSNTPLVPKSR</sequence>
<organism evidence="3 4">
    <name type="scientific">Aquimonas voraii</name>
    <dbReference type="NCBI Taxonomy" id="265719"/>
    <lineage>
        <taxon>Bacteria</taxon>
        <taxon>Pseudomonadati</taxon>
        <taxon>Pseudomonadota</taxon>
        <taxon>Gammaproteobacteria</taxon>
        <taxon>Lysobacterales</taxon>
        <taxon>Lysobacteraceae</taxon>
        <taxon>Aquimonas</taxon>
    </lineage>
</organism>
<proteinExistence type="predicted"/>
<evidence type="ECO:0000313" key="3">
    <source>
        <dbReference type="EMBL" id="SDD37824.1"/>
    </source>
</evidence>
<evidence type="ECO:0000256" key="1">
    <source>
        <dbReference type="SAM" id="MobiDB-lite"/>
    </source>
</evidence>
<keyword evidence="2" id="KW-0732">Signal</keyword>
<name>A0A1G6U9C3_9GAMM</name>
<accession>A0A1G6U9C3</accession>
<feature type="signal peptide" evidence="2">
    <location>
        <begin position="1"/>
        <end position="26"/>
    </location>
</feature>
<evidence type="ECO:0000256" key="2">
    <source>
        <dbReference type="SAM" id="SignalP"/>
    </source>
</evidence>
<evidence type="ECO:0000313" key="4">
    <source>
        <dbReference type="Proteomes" id="UP000199603"/>
    </source>
</evidence>
<keyword evidence="4" id="KW-1185">Reference proteome</keyword>
<feature type="chain" id="PRO_5011523123" description="Cytochrome c family protein" evidence="2">
    <location>
        <begin position="27"/>
        <end position="475"/>
    </location>
</feature>
<dbReference type="EMBL" id="FNAG01000002">
    <property type="protein sequence ID" value="SDD37824.1"/>
    <property type="molecule type" value="Genomic_DNA"/>
</dbReference>